<feature type="domain" description="Serine aminopeptidase S33" evidence="2">
    <location>
        <begin position="73"/>
        <end position="210"/>
    </location>
</feature>
<dbReference type="EMBL" id="BAAAFD010000005">
    <property type="protein sequence ID" value="GAA0856728.1"/>
    <property type="molecule type" value="Genomic_DNA"/>
</dbReference>
<reference evidence="3 4" key="1">
    <citation type="journal article" date="2019" name="Int. J. Syst. Evol. Microbiol.">
        <title>The Global Catalogue of Microorganisms (GCM) 10K type strain sequencing project: providing services to taxonomists for standard genome sequencing and annotation.</title>
        <authorList>
            <consortium name="The Broad Institute Genomics Platform"/>
            <consortium name="The Broad Institute Genome Sequencing Center for Infectious Disease"/>
            <person name="Wu L."/>
            <person name="Ma J."/>
        </authorList>
    </citation>
    <scope>NUCLEOTIDE SEQUENCE [LARGE SCALE GENOMIC DNA]</scope>
    <source>
        <strain evidence="3 4">JCM 15896</strain>
    </source>
</reference>
<dbReference type="Gene3D" id="3.40.50.1820">
    <property type="entry name" value="alpha/beta hydrolase"/>
    <property type="match status" value="1"/>
</dbReference>
<sequence>MKKIFSLLLFGASITFMVDAQEVPWLSPFDGFYKNELGSTKPCSKVQDSVYRVCSSALKNDGNAPYVYHHNQPTDTTVVLFHGLSDSPYFLSSIAPAFHNLGYTVIVALLPGHGKLDADDDMEDGDLAKRWTKHVKEVMDFAHTLSPNIYLGGFSTGGALATQYALDNQDKVKGLLLFSGALALDESVENMAGYWGIKLLANILDWTYETQGPNPYKYPSVAKHGAFMLTDIIFDVRKKIEQGKTPDLAIFSAHSEADVTTPIRGVKQLLAANKGDSVTFFIAKEFDVCHADLVVNDAQITHMAFDASMVDASESCAVPKANPKHAEMLDAAVLFLRTTSANNQEVSQ</sequence>
<dbReference type="Proteomes" id="UP001500359">
    <property type="component" value="Unassembled WGS sequence"/>
</dbReference>
<feature type="chain" id="PRO_5046176026" description="Serine aminopeptidase S33 domain-containing protein" evidence="1">
    <location>
        <begin position="21"/>
        <end position="348"/>
    </location>
</feature>
<dbReference type="InterPro" id="IPR022742">
    <property type="entry name" value="Hydrolase_4"/>
</dbReference>
<name>A0ABN1LJ40_9ALTE</name>
<dbReference type="InterPro" id="IPR029058">
    <property type="entry name" value="AB_hydrolase_fold"/>
</dbReference>
<evidence type="ECO:0000313" key="4">
    <source>
        <dbReference type="Proteomes" id="UP001500359"/>
    </source>
</evidence>
<dbReference type="PANTHER" id="PTHR43798">
    <property type="entry name" value="MONOACYLGLYCEROL LIPASE"/>
    <property type="match status" value="1"/>
</dbReference>
<dbReference type="RefSeq" id="WP_343859366.1">
    <property type="nucleotide sequence ID" value="NZ_BAAAFD010000005.1"/>
</dbReference>
<dbReference type="SUPFAM" id="SSF53474">
    <property type="entry name" value="alpha/beta-Hydrolases"/>
    <property type="match status" value="1"/>
</dbReference>
<evidence type="ECO:0000259" key="2">
    <source>
        <dbReference type="Pfam" id="PF12146"/>
    </source>
</evidence>
<proteinExistence type="predicted"/>
<organism evidence="3 4">
    <name type="scientific">Aliiglaciecola litoralis</name>
    <dbReference type="NCBI Taxonomy" id="582857"/>
    <lineage>
        <taxon>Bacteria</taxon>
        <taxon>Pseudomonadati</taxon>
        <taxon>Pseudomonadota</taxon>
        <taxon>Gammaproteobacteria</taxon>
        <taxon>Alteromonadales</taxon>
        <taxon>Alteromonadaceae</taxon>
        <taxon>Aliiglaciecola</taxon>
    </lineage>
</organism>
<evidence type="ECO:0000256" key="1">
    <source>
        <dbReference type="SAM" id="SignalP"/>
    </source>
</evidence>
<comment type="caution">
    <text evidence="3">The sequence shown here is derived from an EMBL/GenBank/DDBJ whole genome shotgun (WGS) entry which is preliminary data.</text>
</comment>
<evidence type="ECO:0000313" key="3">
    <source>
        <dbReference type="EMBL" id="GAA0856728.1"/>
    </source>
</evidence>
<gene>
    <name evidence="3" type="ORF">GCM10009114_19760</name>
</gene>
<dbReference type="Pfam" id="PF12146">
    <property type="entry name" value="Hydrolase_4"/>
    <property type="match status" value="1"/>
</dbReference>
<feature type="signal peptide" evidence="1">
    <location>
        <begin position="1"/>
        <end position="20"/>
    </location>
</feature>
<keyword evidence="4" id="KW-1185">Reference proteome</keyword>
<accession>A0ABN1LJ40</accession>
<protein>
    <recommendedName>
        <fullName evidence="2">Serine aminopeptidase S33 domain-containing protein</fullName>
    </recommendedName>
</protein>
<dbReference type="PANTHER" id="PTHR43798:SF33">
    <property type="entry name" value="HYDROLASE, PUTATIVE (AFU_ORTHOLOGUE AFUA_2G14860)-RELATED"/>
    <property type="match status" value="1"/>
</dbReference>
<keyword evidence="1" id="KW-0732">Signal</keyword>
<dbReference type="InterPro" id="IPR050266">
    <property type="entry name" value="AB_hydrolase_sf"/>
</dbReference>